<reference evidence="2" key="1">
    <citation type="journal article" date="2014" name="Proc. Natl. Acad. Sci. U.S.A.">
        <title>Extensive sampling of basidiomycete genomes demonstrates inadequacy of the white-rot/brown-rot paradigm for wood decay fungi.</title>
        <authorList>
            <person name="Riley R."/>
            <person name="Salamov A.A."/>
            <person name="Brown D.W."/>
            <person name="Nagy L.G."/>
            <person name="Floudas D."/>
            <person name="Held B.W."/>
            <person name="Levasseur A."/>
            <person name="Lombard V."/>
            <person name="Morin E."/>
            <person name="Otillar R."/>
            <person name="Lindquist E.A."/>
            <person name="Sun H."/>
            <person name="LaButti K.M."/>
            <person name="Schmutz J."/>
            <person name="Jabbour D."/>
            <person name="Luo H."/>
            <person name="Baker S.E."/>
            <person name="Pisabarro A.G."/>
            <person name="Walton J.D."/>
            <person name="Blanchette R.A."/>
            <person name="Henrissat B."/>
            <person name="Martin F."/>
            <person name="Cullen D."/>
            <person name="Hibbett D.S."/>
            <person name="Grigoriev I.V."/>
        </authorList>
    </citation>
    <scope>NUCLEOTIDE SEQUENCE [LARGE SCALE GENOMIC DNA]</scope>
    <source>
        <strain evidence="2">FD-172 SS1</strain>
    </source>
</reference>
<keyword evidence="2" id="KW-1185">Reference proteome</keyword>
<proteinExistence type="predicted"/>
<gene>
    <name evidence="1" type="ORF">BOTBODRAFT_53748</name>
</gene>
<evidence type="ECO:0000313" key="2">
    <source>
        <dbReference type="Proteomes" id="UP000027195"/>
    </source>
</evidence>
<dbReference type="EMBL" id="KL198026">
    <property type="protein sequence ID" value="KDQ16632.1"/>
    <property type="molecule type" value="Genomic_DNA"/>
</dbReference>
<accession>A0A067MXK7</accession>
<evidence type="ECO:0000313" key="1">
    <source>
        <dbReference type="EMBL" id="KDQ16632.1"/>
    </source>
</evidence>
<organism evidence="1 2">
    <name type="scientific">Botryobasidium botryosum (strain FD-172 SS1)</name>
    <dbReference type="NCBI Taxonomy" id="930990"/>
    <lineage>
        <taxon>Eukaryota</taxon>
        <taxon>Fungi</taxon>
        <taxon>Dikarya</taxon>
        <taxon>Basidiomycota</taxon>
        <taxon>Agaricomycotina</taxon>
        <taxon>Agaricomycetes</taxon>
        <taxon>Cantharellales</taxon>
        <taxon>Botryobasidiaceae</taxon>
        <taxon>Botryobasidium</taxon>
    </lineage>
</organism>
<dbReference type="HOGENOM" id="CLU_011151_1_0_1"/>
<name>A0A067MXK7_BOTB1</name>
<dbReference type="InParanoid" id="A0A067MXK7"/>
<dbReference type="AlphaFoldDB" id="A0A067MXK7"/>
<sequence length="649" mass="73120">MPFAAPRSAPARALTLTEILEAIAFYLCTSTFLGPPAAIVPLLVASRVFNMRLSYPVNPTLYARIFSAKFDVAAIIRRSGPGCITAACRADELRRRCNVLRRMRQIVTAQDFWSCEEDTVLADLCSIYQMCLESDGNNRQQLLDYGHLRQYALLYVRKEMLPLLTRGLLSDTLERALAMWLLWFSTTKRDLLTEDAAAGNAMMALLRPFVFANFKYDAFYAPWMYFRLPLFRGPTAVPPLPQHITHGPGITIPALQTYQLQPSPISPESPHHADLQLRDRTQYMWAYNRKMPFCPPLLGQAALLLFSMRIQRGPLVGERPEILPPLQAGAPAILHGVKMRTAHLTDSRAYDRHYSRTATCISPFSSEVPPRCTEPGMLSGVWEGRSVILDLGQYRRILAGETALLSTAMAAQQPVIWSVTEHHFHPAPSRADKSARPYSPHSDTLEGASGYWTLDGEDEHGDAEWIQTSLKEGPALNAYFPLGSQIVPFDKEGVAVTVPGQPSVYYKTWRGPEWDDAKDHFAFEKDEGGEDRMDEDWVPKRAPYDPIDDGGEDVWDQELNDIILTGGSPESHHHSAWDPPFKLMGRIRSWDGMIIILRESDGPMGKVRWLFRGYLTPCGNWIGRWRETGTPEYLCGYEGIFCLTRKPSA</sequence>
<dbReference type="STRING" id="930990.A0A067MXK7"/>
<evidence type="ECO:0008006" key="3">
    <source>
        <dbReference type="Google" id="ProtNLM"/>
    </source>
</evidence>
<protein>
    <recommendedName>
        <fullName evidence="3">F-box domain-containing protein</fullName>
    </recommendedName>
</protein>
<dbReference type="Proteomes" id="UP000027195">
    <property type="component" value="Unassembled WGS sequence"/>
</dbReference>
<dbReference type="OrthoDB" id="5595695at2759"/>